<dbReference type="SUPFAM" id="SSF52540">
    <property type="entry name" value="P-loop containing nucleoside triphosphate hydrolases"/>
    <property type="match status" value="1"/>
</dbReference>
<evidence type="ECO:0000256" key="4">
    <source>
        <dbReference type="ARBA" id="ARBA00016218"/>
    </source>
</evidence>
<gene>
    <name evidence="15" type="ORF">GGR32_000967</name>
</gene>
<protein>
    <recommendedName>
        <fullName evidence="4">2-amino-4-hydroxy-6-hydroxymethyldihydropteridine pyrophosphokinase</fullName>
        <ecNumber evidence="3">2.7.6.3</ecNumber>
    </recommendedName>
    <alternativeName>
        <fullName evidence="11">6-hydroxymethyl-7,8-dihydropterin pyrophosphokinase</fullName>
    </alternativeName>
    <alternativeName>
        <fullName evidence="12">7,8-dihydro-6-hydroxymethylpterin-pyrophosphokinase</fullName>
    </alternativeName>
</protein>
<dbReference type="Pfam" id="PF01712">
    <property type="entry name" value="dNK"/>
    <property type="match status" value="1"/>
</dbReference>
<evidence type="ECO:0000256" key="10">
    <source>
        <dbReference type="ARBA" id="ARBA00029409"/>
    </source>
</evidence>
<evidence type="ECO:0000256" key="11">
    <source>
        <dbReference type="ARBA" id="ARBA00029766"/>
    </source>
</evidence>
<dbReference type="SUPFAM" id="SSF55083">
    <property type="entry name" value="6-hydroxymethyl-7,8-dihydropterin pyrophosphokinase, HPPK"/>
    <property type="match status" value="1"/>
</dbReference>
<dbReference type="InterPro" id="IPR035907">
    <property type="entry name" value="Hppk_sf"/>
</dbReference>
<dbReference type="InterPro" id="IPR027417">
    <property type="entry name" value="P-loop_NTPase"/>
</dbReference>
<dbReference type="GO" id="GO:0003848">
    <property type="term" value="F:2-amino-4-hydroxy-6-hydroxymethyldihydropteridine diphosphokinase activity"/>
    <property type="evidence" value="ECO:0007669"/>
    <property type="project" value="UniProtKB-EC"/>
</dbReference>
<keyword evidence="16" id="KW-1185">Reference proteome</keyword>
<dbReference type="NCBIfam" id="TIGR01498">
    <property type="entry name" value="folK"/>
    <property type="match status" value="1"/>
</dbReference>
<name>A0A840EUY0_9FLAO</name>
<evidence type="ECO:0000256" key="2">
    <source>
        <dbReference type="ARBA" id="ARBA00005810"/>
    </source>
</evidence>
<evidence type="ECO:0000256" key="3">
    <source>
        <dbReference type="ARBA" id="ARBA00013253"/>
    </source>
</evidence>
<dbReference type="Gene3D" id="3.40.50.300">
    <property type="entry name" value="P-loop containing nucleotide triphosphate hydrolases"/>
    <property type="match status" value="1"/>
</dbReference>
<dbReference type="AlphaFoldDB" id="A0A840EUY0"/>
<dbReference type="InterPro" id="IPR031314">
    <property type="entry name" value="DNK_dom"/>
</dbReference>
<evidence type="ECO:0000256" key="8">
    <source>
        <dbReference type="ARBA" id="ARBA00022840"/>
    </source>
</evidence>
<comment type="function">
    <text evidence="10">Catalyzes the transfer of pyrophosphate from adenosine triphosphate (ATP) to 6-hydroxymethyl-7,8-dihydropterin, an enzymatic step in folate biosynthesis pathway.</text>
</comment>
<dbReference type="UniPathway" id="UPA00077">
    <property type="reaction ID" value="UER00155"/>
</dbReference>
<dbReference type="RefSeq" id="WP_183477003.1">
    <property type="nucleotide sequence ID" value="NZ_JACIFO010000003.1"/>
</dbReference>
<comment type="caution">
    <text evidence="15">The sequence shown here is derived from an EMBL/GenBank/DDBJ whole genome shotgun (WGS) entry which is preliminary data.</text>
</comment>
<dbReference type="Proteomes" id="UP000553034">
    <property type="component" value="Unassembled WGS sequence"/>
</dbReference>
<accession>A0A840EUY0</accession>
<dbReference type="Pfam" id="PF01288">
    <property type="entry name" value="HPPK"/>
    <property type="match status" value="1"/>
</dbReference>
<evidence type="ECO:0000256" key="12">
    <source>
        <dbReference type="ARBA" id="ARBA00033413"/>
    </source>
</evidence>
<evidence type="ECO:0000259" key="14">
    <source>
        <dbReference type="Pfam" id="PF01712"/>
    </source>
</evidence>
<dbReference type="InterPro" id="IPR000550">
    <property type="entry name" value="Hppk"/>
</dbReference>
<comment type="similarity">
    <text evidence="2">Belongs to the HPPK family.</text>
</comment>
<evidence type="ECO:0000256" key="9">
    <source>
        <dbReference type="ARBA" id="ARBA00022909"/>
    </source>
</evidence>
<evidence type="ECO:0000256" key="7">
    <source>
        <dbReference type="ARBA" id="ARBA00022777"/>
    </source>
</evidence>
<evidence type="ECO:0000259" key="13">
    <source>
        <dbReference type="Pfam" id="PF01288"/>
    </source>
</evidence>
<feature type="domain" description="7,8-dihydro-6-hydroxymethylpterin-pyrophosphokinase" evidence="13">
    <location>
        <begin position="7"/>
        <end position="136"/>
    </location>
</feature>
<dbReference type="PANTHER" id="PTHR43071">
    <property type="entry name" value="2-AMINO-4-HYDROXY-6-HYDROXYMETHYLDIHYDROPTERIDINE PYROPHOSPHOKINASE"/>
    <property type="match status" value="1"/>
</dbReference>
<evidence type="ECO:0000256" key="1">
    <source>
        <dbReference type="ARBA" id="ARBA00005051"/>
    </source>
</evidence>
<dbReference type="Gene3D" id="3.30.70.560">
    <property type="entry name" value="7,8-Dihydro-6-hydroxymethylpterin-pyrophosphokinase HPPK"/>
    <property type="match status" value="1"/>
</dbReference>
<dbReference type="GO" id="GO:0046656">
    <property type="term" value="P:folic acid biosynthetic process"/>
    <property type="evidence" value="ECO:0007669"/>
    <property type="project" value="UniProtKB-KW"/>
</dbReference>
<evidence type="ECO:0000313" key="15">
    <source>
        <dbReference type="EMBL" id="MBB4118687.1"/>
    </source>
</evidence>
<dbReference type="CDD" id="cd01673">
    <property type="entry name" value="dNK"/>
    <property type="match status" value="1"/>
</dbReference>
<keyword evidence="7 15" id="KW-0418">Kinase</keyword>
<dbReference type="EC" id="2.7.6.3" evidence="3"/>
<organism evidence="15 16">
    <name type="scientific">Mesonia hippocampi</name>
    <dbReference type="NCBI Taxonomy" id="1628250"/>
    <lineage>
        <taxon>Bacteria</taxon>
        <taxon>Pseudomonadati</taxon>
        <taxon>Bacteroidota</taxon>
        <taxon>Flavobacteriia</taxon>
        <taxon>Flavobacteriales</taxon>
        <taxon>Flavobacteriaceae</taxon>
        <taxon>Mesonia</taxon>
    </lineage>
</organism>
<dbReference type="EMBL" id="JACIFO010000003">
    <property type="protein sequence ID" value="MBB4118687.1"/>
    <property type="molecule type" value="Genomic_DNA"/>
</dbReference>
<keyword evidence="9" id="KW-0289">Folate biosynthesis</keyword>
<keyword evidence="8" id="KW-0067">ATP-binding</keyword>
<dbReference type="PANTHER" id="PTHR43071:SF1">
    <property type="entry name" value="2-AMINO-4-HYDROXY-6-HYDROXYMETHYLDIHYDROPTERIDINE PYROPHOSPHOKINASE"/>
    <property type="match status" value="1"/>
</dbReference>
<keyword evidence="6" id="KW-0547">Nucleotide-binding</keyword>
<evidence type="ECO:0000313" key="16">
    <source>
        <dbReference type="Proteomes" id="UP000553034"/>
    </source>
</evidence>
<comment type="pathway">
    <text evidence="1">Cofactor biosynthesis; tetrahydrofolate biosynthesis; 2-amino-4-hydroxy-6-hydroxymethyl-7,8-dihydropteridine diphosphate from 7,8-dihydroneopterin triphosphate: step 4/4.</text>
</comment>
<keyword evidence="5" id="KW-0808">Transferase</keyword>
<dbReference type="GO" id="GO:0046654">
    <property type="term" value="P:tetrahydrofolate biosynthetic process"/>
    <property type="evidence" value="ECO:0007669"/>
    <property type="project" value="UniProtKB-UniPathway"/>
</dbReference>
<feature type="domain" description="Deoxynucleoside kinase" evidence="14">
    <location>
        <begin position="180"/>
        <end position="371"/>
    </location>
</feature>
<dbReference type="GO" id="GO:0005524">
    <property type="term" value="F:ATP binding"/>
    <property type="evidence" value="ECO:0007669"/>
    <property type="project" value="UniProtKB-KW"/>
</dbReference>
<evidence type="ECO:0000256" key="6">
    <source>
        <dbReference type="ARBA" id="ARBA00022741"/>
    </source>
</evidence>
<evidence type="ECO:0000256" key="5">
    <source>
        <dbReference type="ARBA" id="ARBA00022679"/>
    </source>
</evidence>
<sequence>MKHTRVYLSLGSNLDEKLKHLQNAINAIHNQVGNIAEISSVYQTPAWGFDGNDFYNICIGVDTFLPPEKLLEKLLEIEKTLGRTRNKEVNAYQNRSIDIDVIFYGNILVDKPKLTIPHPRLTVRKFVLFPLAEIAPNFIHPSLNKSIEVLKATTKDVSLISKVPQKLNKPLLPDNPYNYLVIEGAIGVGKTSLSTLAAQDYNTALVLERYKDNPFLPKFYKNQSRYAFPLEMSFLADRYQQLIDDISQYNIFTDHVIADYDIYKSLIFAKITLAPEEFALYKKLFNIMYKDVAKPDMYVYLYQNTERLLENIKKRGRSYEQDIRGQYLEKINEGYLSFIKNQHYFPIKIIDVSELDFIANREDYLKLLETIFN</sequence>
<dbReference type="GO" id="GO:0016301">
    <property type="term" value="F:kinase activity"/>
    <property type="evidence" value="ECO:0007669"/>
    <property type="project" value="UniProtKB-KW"/>
</dbReference>
<reference evidence="15 16" key="1">
    <citation type="submission" date="2020-08" db="EMBL/GenBank/DDBJ databases">
        <title>Genomic Encyclopedia of Type Strains, Phase IV (KMG-IV): sequencing the most valuable type-strain genomes for metagenomic binning, comparative biology and taxonomic classification.</title>
        <authorList>
            <person name="Goeker M."/>
        </authorList>
    </citation>
    <scope>NUCLEOTIDE SEQUENCE [LARGE SCALE GENOMIC DNA]</scope>
    <source>
        <strain evidence="15 16">DSM 29568</strain>
    </source>
</reference>
<proteinExistence type="inferred from homology"/>
<dbReference type="CDD" id="cd00483">
    <property type="entry name" value="HPPK"/>
    <property type="match status" value="1"/>
</dbReference>